<name>A0A401GCM5_9APHY</name>
<dbReference type="AlphaFoldDB" id="A0A401GCM5"/>
<dbReference type="GeneID" id="38776846"/>
<evidence type="ECO:0000313" key="2">
    <source>
        <dbReference type="EMBL" id="GBE79929.1"/>
    </source>
</evidence>
<accession>A0A401GCM5</accession>
<dbReference type="InParanoid" id="A0A401GCM5"/>
<dbReference type="STRING" id="139825.A0A401GCM5"/>
<comment type="caution">
    <text evidence="2">The sequence shown here is derived from an EMBL/GenBank/DDBJ whole genome shotgun (WGS) entry which is preliminary data.</text>
</comment>
<dbReference type="EMBL" id="BFAD01000002">
    <property type="protein sequence ID" value="GBE79929.1"/>
    <property type="molecule type" value="Genomic_DNA"/>
</dbReference>
<reference evidence="2 3" key="1">
    <citation type="journal article" date="2018" name="Sci. Rep.">
        <title>Genome sequence of the cauliflower mushroom Sparassis crispa (Hanabiratake) and its association with beneficial usage.</title>
        <authorList>
            <person name="Kiyama R."/>
            <person name="Furutani Y."/>
            <person name="Kawaguchi K."/>
            <person name="Nakanishi T."/>
        </authorList>
    </citation>
    <scope>NUCLEOTIDE SEQUENCE [LARGE SCALE GENOMIC DNA]</scope>
</reference>
<feature type="region of interest" description="Disordered" evidence="1">
    <location>
        <begin position="149"/>
        <end position="192"/>
    </location>
</feature>
<dbReference type="OrthoDB" id="2804722at2759"/>
<dbReference type="Proteomes" id="UP000287166">
    <property type="component" value="Unassembled WGS sequence"/>
</dbReference>
<gene>
    <name evidence="2" type="ORF">SCP_0211310</name>
</gene>
<proteinExistence type="predicted"/>
<sequence length="416" mass="45872">MLQQFYEIRDWNLQLRAENQKLFSDNRGMAKLIAGQNERLAQLRASPEHQSRIIIELQNQLRIMEANREVLVYDHHRALEEIVRLRNEVAHLGGKMGLQSVPIVSKSDLPALSRDGDLAENSIFMGSRHRNNSSVDLHIDTNGLPRPIPVPPEMSASISHPPLSHRASPYPRSLPRRQHTHDGTKSLPATPMVTIPPATTMPLGPFSAGPRAAANGSHLIPKQENVIDLTLDADDPMDGTSRKRRRVSEELPHVVRTAQPVTSQEPLPPPEQHAMDGIVATSASTVAPISDVAPDGTVPAGEVPPEVIAVGTALKETGSLEVTSDSVTTASQTNDVVSEERQILQECVEENFEEGEGEDEGRLFCGISRHFARGTEEPPQPFVDATLEELVAHCEHEHPRGWERLKDLVKQHQDSV</sequence>
<protein>
    <submittedName>
        <fullName evidence="2">Uncharacterized protein</fullName>
    </submittedName>
</protein>
<organism evidence="2 3">
    <name type="scientific">Sparassis crispa</name>
    <dbReference type="NCBI Taxonomy" id="139825"/>
    <lineage>
        <taxon>Eukaryota</taxon>
        <taxon>Fungi</taxon>
        <taxon>Dikarya</taxon>
        <taxon>Basidiomycota</taxon>
        <taxon>Agaricomycotina</taxon>
        <taxon>Agaricomycetes</taxon>
        <taxon>Polyporales</taxon>
        <taxon>Sparassidaceae</taxon>
        <taxon>Sparassis</taxon>
    </lineage>
</organism>
<dbReference type="RefSeq" id="XP_027610842.1">
    <property type="nucleotide sequence ID" value="XM_027755041.1"/>
</dbReference>
<evidence type="ECO:0000256" key="1">
    <source>
        <dbReference type="SAM" id="MobiDB-lite"/>
    </source>
</evidence>
<keyword evidence="3" id="KW-1185">Reference proteome</keyword>
<evidence type="ECO:0000313" key="3">
    <source>
        <dbReference type="Proteomes" id="UP000287166"/>
    </source>
</evidence>